<sequence length="240" mass="27626">MYTSRRKILKDQRAEPSEFEDLVAQSFFDLENTNLELKSDLKDIYINSAAQIDVSGNRKAVVIYVPYRLQKAFRKIHPRLVGELEKKFSGKHVVLIAARRILHPPKKGSAVVRPRTRTLTAVHEAMLEDIVYPAEIVGKRVRYRADGSKIIRQVNIFDMLKNDLIVSMILSGAIQYFSYTKKKNDSLRCCCVFALKPCGTVFVLYLFIYYFLPIKKDRLAPPPFFIFLVPEGKKCSSRES</sequence>
<comment type="similarity">
    <text evidence="1 4">Belongs to the eukaryotic ribosomal protein eS7 family.</text>
</comment>
<protein>
    <recommendedName>
        <fullName evidence="4">40S ribosomal protein S7</fullName>
    </recommendedName>
</protein>
<dbReference type="PANTHER" id="PTHR11278">
    <property type="entry name" value="40S RIBOSOMAL PROTEIN S7"/>
    <property type="match status" value="1"/>
</dbReference>
<evidence type="ECO:0000256" key="3">
    <source>
        <dbReference type="ARBA" id="ARBA00023274"/>
    </source>
</evidence>
<comment type="caution">
    <text evidence="6">The sequence shown here is derived from an EMBL/GenBank/DDBJ whole genome shotgun (WGS) entry which is preliminary data.</text>
</comment>
<dbReference type="EMBL" id="JARBHA010000013">
    <property type="protein sequence ID" value="KAJ9684345.1"/>
    <property type="molecule type" value="Genomic_DNA"/>
</dbReference>
<organism evidence="6 7">
    <name type="scientific">Vitis rotundifolia</name>
    <name type="common">Muscadine grape</name>
    <dbReference type="NCBI Taxonomy" id="103349"/>
    <lineage>
        <taxon>Eukaryota</taxon>
        <taxon>Viridiplantae</taxon>
        <taxon>Streptophyta</taxon>
        <taxon>Embryophyta</taxon>
        <taxon>Tracheophyta</taxon>
        <taxon>Spermatophyta</taxon>
        <taxon>Magnoliopsida</taxon>
        <taxon>eudicotyledons</taxon>
        <taxon>Gunneridae</taxon>
        <taxon>Pentapetalae</taxon>
        <taxon>rosids</taxon>
        <taxon>Vitales</taxon>
        <taxon>Vitaceae</taxon>
        <taxon>Viteae</taxon>
        <taxon>Vitis</taxon>
    </lineage>
</organism>
<dbReference type="GO" id="GO:0022627">
    <property type="term" value="C:cytosolic small ribosomal subunit"/>
    <property type="evidence" value="ECO:0007669"/>
    <property type="project" value="TreeGrafter"/>
</dbReference>
<accession>A0AA38Z8G7</accession>
<dbReference type="GO" id="GO:0030686">
    <property type="term" value="C:90S preribosome"/>
    <property type="evidence" value="ECO:0007669"/>
    <property type="project" value="TreeGrafter"/>
</dbReference>
<dbReference type="AlphaFoldDB" id="A0AA38Z8G7"/>
<dbReference type="GO" id="GO:0006412">
    <property type="term" value="P:translation"/>
    <property type="evidence" value="ECO:0007669"/>
    <property type="project" value="InterPro"/>
</dbReference>
<evidence type="ECO:0000313" key="6">
    <source>
        <dbReference type="EMBL" id="KAJ9684345.1"/>
    </source>
</evidence>
<evidence type="ECO:0000256" key="2">
    <source>
        <dbReference type="ARBA" id="ARBA00022980"/>
    </source>
</evidence>
<keyword evidence="2 4" id="KW-0689">Ribosomal protein</keyword>
<dbReference type="InterPro" id="IPR000554">
    <property type="entry name" value="Ribosomal_eS7"/>
</dbReference>
<keyword evidence="5" id="KW-0472">Membrane</keyword>
<proteinExistence type="inferred from homology"/>
<gene>
    <name evidence="6" type="ORF">PVL29_016696</name>
</gene>
<dbReference type="GO" id="GO:0003735">
    <property type="term" value="F:structural constituent of ribosome"/>
    <property type="evidence" value="ECO:0007669"/>
    <property type="project" value="InterPro"/>
</dbReference>
<dbReference type="GO" id="GO:0032040">
    <property type="term" value="C:small-subunit processome"/>
    <property type="evidence" value="ECO:0007669"/>
    <property type="project" value="TreeGrafter"/>
</dbReference>
<dbReference type="PANTHER" id="PTHR11278:SF0">
    <property type="entry name" value="SMALL RIBOSOMAL SUBUNIT PROTEIN ES7"/>
    <property type="match status" value="1"/>
</dbReference>
<dbReference type="Pfam" id="PF01251">
    <property type="entry name" value="Ribosomal_S7e"/>
    <property type="match status" value="1"/>
</dbReference>
<name>A0AA38Z8G7_VITRO</name>
<keyword evidence="7" id="KW-1185">Reference proteome</keyword>
<reference evidence="6 7" key="1">
    <citation type="journal article" date="2023" name="BMC Biotechnol.">
        <title>Vitis rotundifolia cv Carlos genome sequencing.</title>
        <authorList>
            <person name="Huff M."/>
            <person name="Hulse-Kemp A."/>
            <person name="Scheffler B."/>
            <person name="Youngblood R."/>
            <person name="Simpson S."/>
            <person name="Babiker E."/>
            <person name="Staton M."/>
        </authorList>
    </citation>
    <scope>NUCLEOTIDE SEQUENCE [LARGE SCALE GENOMIC DNA]</scope>
    <source>
        <tissue evidence="6">Leaf</tissue>
    </source>
</reference>
<keyword evidence="3 4" id="KW-0687">Ribonucleoprotein</keyword>
<dbReference type="GO" id="GO:0006364">
    <property type="term" value="P:rRNA processing"/>
    <property type="evidence" value="ECO:0007669"/>
    <property type="project" value="TreeGrafter"/>
</dbReference>
<keyword evidence="5" id="KW-1133">Transmembrane helix</keyword>
<evidence type="ECO:0000256" key="5">
    <source>
        <dbReference type="SAM" id="Phobius"/>
    </source>
</evidence>
<evidence type="ECO:0000313" key="7">
    <source>
        <dbReference type="Proteomes" id="UP001168098"/>
    </source>
</evidence>
<feature type="transmembrane region" description="Helical" evidence="5">
    <location>
        <begin position="189"/>
        <end position="212"/>
    </location>
</feature>
<keyword evidence="5" id="KW-0812">Transmembrane</keyword>
<evidence type="ECO:0000256" key="4">
    <source>
        <dbReference type="RuleBase" id="RU364105"/>
    </source>
</evidence>
<evidence type="ECO:0000256" key="1">
    <source>
        <dbReference type="ARBA" id="ARBA00007820"/>
    </source>
</evidence>
<dbReference type="GO" id="GO:0042274">
    <property type="term" value="P:ribosomal small subunit biogenesis"/>
    <property type="evidence" value="ECO:0007669"/>
    <property type="project" value="TreeGrafter"/>
</dbReference>
<dbReference type="Proteomes" id="UP001168098">
    <property type="component" value="Unassembled WGS sequence"/>
</dbReference>